<protein>
    <submittedName>
        <fullName evidence="1">Uncharacterized protein</fullName>
    </submittedName>
</protein>
<reference evidence="2" key="1">
    <citation type="submission" date="2017-09" db="EMBL/GenBank/DDBJ databases">
        <title>Depth-based differentiation of microbial function through sediment-hosted aquifers and enrichment of novel symbionts in the deep terrestrial subsurface.</title>
        <authorList>
            <person name="Probst A.J."/>
            <person name="Ladd B."/>
            <person name="Jarett J.K."/>
            <person name="Geller-Mcgrath D.E."/>
            <person name="Sieber C.M.K."/>
            <person name="Emerson J.B."/>
            <person name="Anantharaman K."/>
            <person name="Thomas B.C."/>
            <person name="Malmstrom R."/>
            <person name="Stieglmeier M."/>
            <person name="Klingl A."/>
            <person name="Woyke T."/>
            <person name="Ryan C.M."/>
            <person name="Banfield J.F."/>
        </authorList>
    </citation>
    <scope>NUCLEOTIDE SEQUENCE [LARGE SCALE GENOMIC DNA]</scope>
</reference>
<dbReference type="AlphaFoldDB" id="A0A2M7YPN9"/>
<sequence>MPKILKLALIFIFILAIFAPEAQILAQERPLGAQTTNYLPRRQELALTLSKIPLFLINFVGQVVPISSPTQALKAINGLRNKTTIQSVKKFFNDFIYALGEIKDVFLKLIMQFYKKLYP</sequence>
<dbReference type="EMBL" id="PFWF01000010">
    <property type="protein sequence ID" value="PJA64919.1"/>
    <property type="molecule type" value="Genomic_DNA"/>
</dbReference>
<dbReference type="Proteomes" id="UP000230434">
    <property type="component" value="Unassembled WGS sequence"/>
</dbReference>
<evidence type="ECO:0000313" key="1">
    <source>
        <dbReference type="EMBL" id="PJA64919.1"/>
    </source>
</evidence>
<comment type="caution">
    <text evidence="1">The sequence shown here is derived from an EMBL/GenBank/DDBJ whole genome shotgun (WGS) entry which is preliminary data.</text>
</comment>
<gene>
    <name evidence="1" type="ORF">CO159_00505</name>
</gene>
<proteinExistence type="predicted"/>
<evidence type="ECO:0000313" key="2">
    <source>
        <dbReference type="Proteomes" id="UP000230434"/>
    </source>
</evidence>
<organism evidence="1 2">
    <name type="scientific">Candidatus Portnoybacteria bacterium CG_4_9_14_3_um_filter_40_10</name>
    <dbReference type="NCBI Taxonomy" id="1974804"/>
    <lineage>
        <taxon>Bacteria</taxon>
        <taxon>Candidatus Portnoyibacteriota</taxon>
    </lineage>
</organism>
<accession>A0A2M7YPN9</accession>
<name>A0A2M7YPN9_9BACT</name>